<organism evidence="2 3">
    <name type="scientific">Ktedonobacter robiniae</name>
    <dbReference type="NCBI Taxonomy" id="2778365"/>
    <lineage>
        <taxon>Bacteria</taxon>
        <taxon>Bacillati</taxon>
        <taxon>Chloroflexota</taxon>
        <taxon>Ktedonobacteria</taxon>
        <taxon>Ktedonobacterales</taxon>
        <taxon>Ktedonobacteraceae</taxon>
        <taxon>Ktedonobacter</taxon>
    </lineage>
</organism>
<comment type="caution">
    <text evidence="2">The sequence shown here is derived from an EMBL/GenBank/DDBJ whole genome shotgun (WGS) entry which is preliminary data.</text>
</comment>
<evidence type="ECO:0000256" key="1">
    <source>
        <dbReference type="SAM" id="MobiDB-lite"/>
    </source>
</evidence>
<protein>
    <submittedName>
        <fullName evidence="2">Uncharacterized protein</fullName>
    </submittedName>
</protein>
<feature type="compositionally biased region" description="Basic and acidic residues" evidence="1">
    <location>
        <begin position="12"/>
        <end position="23"/>
    </location>
</feature>
<feature type="region of interest" description="Disordered" evidence="1">
    <location>
        <begin position="1"/>
        <end position="51"/>
    </location>
</feature>
<name>A0ABQ3UZ21_9CHLR</name>
<dbReference type="Proteomes" id="UP000654345">
    <property type="component" value="Unassembled WGS sequence"/>
</dbReference>
<proteinExistence type="predicted"/>
<sequence>MGAPVYISRYSISREKGQKENQHHQNCWKGTKKSPRAGSGNEAAERFTTRSPSATHAYTKLIWRVQGPCHEEQETKETESLKPEEAAGEKAAKFPGHNAQERTRAPNRSGLLTGAGQCSDIHATLLLYI</sequence>
<accession>A0ABQ3UZ21</accession>
<gene>
    <name evidence="2" type="ORF">KSB_64360</name>
</gene>
<evidence type="ECO:0000313" key="2">
    <source>
        <dbReference type="EMBL" id="GHO57961.1"/>
    </source>
</evidence>
<feature type="region of interest" description="Disordered" evidence="1">
    <location>
        <begin position="70"/>
        <end position="115"/>
    </location>
</feature>
<reference evidence="2 3" key="1">
    <citation type="journal article" date="2021" name="Int. J. Syst. Evol. Microbiol.">
        <title>Reticulibacter mediterranei gen. nov., sp. nov., within the new family Reticulibacteraceae fam. nov., and Ktedonospora formicarum gen. nov., sp. nov., Ktedonobacter robiniae sp. nov., Dictyobacter formicarum sp. nov. and Dictyobacter arantiisoli sp. nov., belonging to the class Ktedonobacteria.</title>
        <authorList>
            <person name="Yabe S."/>
            <person name="Zheng Y."/>
            <person name="Wang C.M."/>
            <person name="Sakai Y."/>
            <person name="Abe K."/>
            <person name="Yokota A."/>
            <person name="Donadio S."/>
            <person name="Cavaletti L."/>
            <person name="Monciardini P."/>
        </authorList>
    </citation>
    <scope>NUCLEOTIDE SEQUENCE [LARGE SCALE GENOMIC DNA]</scope>
    <source>
        <strain evidence="2 3">SOSP1-30</strain>
    </source>
</reference>
<keyword evidence="3" id="KW-1185">Reference proteome</keyword>
<evidence type="ECO:0000313" key="3">
    <source>
        <dbReference type="Proteomes" id="UP000654345"/>
    </source>
</evidence>
<dbReference type="EMBL" id="BNJG01000002">
    <property type="protein sequence ID" value="GHO57961.1"/>
    <property type="molecule type" value="Genomic_DNA"/>
</dbReference>
<feature type="compositionally biased region" description="Basic and acidic residues" evidence="1">
    <location>
        <begin position="70"/>
        <end position="92"/>
    </location>
</feature>